<dbReference type="Gene3D" id="1.10.10.60">
    <property type="entry name" value="Homeodomain-like"/>
    <property type="match status" value="1"/>
</dbReference>
<evidence type="ECO:0008006" key="2">
    <source>
        <dbReference type="Google" id="ProtNLM"/>
    </source>
</evidence>
<name>A0A7V5H2H0_CALAY</name>
<proteinExistence type="predicted"/>
<dbReference type="Proteomes" id="UP000886111">
    <property type="component" value="Unassembled WGS sequence"/>
</dbReference>
<protein>
    <recommendedName>
        <fullName evidence="2">MarR family transcriptional regulator</fullName>
    </recommendedName>
</protein>
<sequence length="59" mass="6747">MADQELLTVGKIAKEFGLSQKKIKEAIKKLNLQPDVKKGNCSYYYRETAEKIKAEAEKE</sequence>
<dbReference type="AlphaFoldDB" id="A0A7V5H2H0"/>
<dbReference type="EMBL" id="DRTD01000181">
    <property type="protein sequence ID" value="HHE54621.1"/>
    <property type="molecule type" value="Genomic_DNA"/>
</dbReference>
<reference evidence="1" key="1">
    <citation type="journal article" date="2020" name="mSystems">
        <title>Genome- and Community-Level Interaction Insights into Carbon Utilization and Element Cycling Functions of Hydrothermarchaeota in Hydrothermal Sediment.</title>
        <authorList>
            <person name="Zhou Z."/>
            <person name="Liu Y."/>
            <person name="Xu W."/>
            <person name="Pan J."/>
            <person name="Luo Z.H."/>
            <person name="Li M."/>
        </authorList>
    </citation>
    <scope>NUCLEOTIDE SEQUENCE [LARGE SCALE GENOMIC DNA]</scope>
    <source>
        <strain evidence="1">HyVt-76</strain>
    </source>
</reference>
<evidence type="ECO:0000313" key="1">
    <source>
        <dbReference type="EMBL" id="HHE54621.1"/>
    </source>
</evidence>
<gene>
    <name evidence="1" type="ORF">ENL21_02485</name>
</gene>
<accession>A0A7V5H2H0</accession>
<organism evidence="1">
    <name type="scientific">Caldithrix abyssi</name>
    <dbReference type="NCBI Taxonomy" id="187145"/>
    <lineage>
        <taxon>Bacteria</taxon>
        <taxon>Pseudomonadati</taxon>
        <taxon>Calditrichota</taxon>
        <taxon>Calditrichia</taxon>
        <taxon>Calditrichales</taxon>
        <taxon>Calditrichaceae</taxon>
        <taxon>Caldithrix</taxon>
    </lineage>
</organism>
<comment type="caution">
    <text evidence="1">The sequence shown here is derived from an EMBL/GenBank/DDBJ whole genome shotgun (WGS) entry which is preliminary data.</text>
</comment>